<dbReference type="CDD" id="cd02035">
    <property type="entry name" value="ArsA"/>
    <property type="match status" value="1"/>
</dbReference>
<dbReference type="AlphaFoldDB" id="A0A1H0XVT5"/>
<dbReference type="NCBIfam" id="TIGR00345">
    <property type="entry name" value="GET3_arsA_TRC40"/>
    <property type="match status" value="1"/>
</dbReference>
<evidence type="ECO:0000259" key="3">
    <source>
        <dbReference type="Pfam" id="PF17886"/>
    </source>
</evidence>
<dbReference type="InterPro" id="IPR027417">
    <property type="entry name" value="P-loop_NTPase"/>
</dbReference>
<dbReference type="InterPro" id="IPR016300">
    <property type="entry name" value="ATPase_ArsA/GET3"/>
</dbReference>
<organism evidence="4 5">
    <name type="scientific">Actinopolyspora saharensis</name>
    <dbReference type="NCBI Taxonomy" id="995062"/>
    <lineage>
        <taxon>Bacteria</taxon>
        <taxon>Bacillati</taxon>
        <taxon>Actinomycetota</taxon>
        <taxon>Actinomycetes</taxon>
        <taxon>Actinopolysporales</taxon>
        <taxon>Actinopolysporaceae</taxon>
        <taxon>Actinopolyspora</taxon>
    </lineage>
</organism>
<dbReference type="EMBL" id="FNKO01000001">
    <property type="protein sequence ID" value="SDQ06975.1"/>
    <property type="molecule type" value="Genomic_DNA"/>
</dbReference>
<dbReference type="Gene3D" id="2.60.40.790">
    <property type="match status" value="1"/>
</dbReference>
<feature type="domain" description="ArsA/GET3 Anion-transporting ATPase-like" evidence="2">
    <location>
        <begin position="2"/>
        <end position="312"/>
    </location>
</feature>
<evidence type="ECO:0000256" key="1">
    <source>
        <dbReference type="ARBA" id="ARBA00011040"/>
    </source>
</evidence>
<reference evidence="5" key="1">
    <citation type="submission" date="2016-10" db="EMBL/GenBank/DDBJ databases">
        <authorList>
            <person name="Varghese N."/>
            <person name="Submissions S."/>
        </authorList>
    </citation>
    <scope>NUCLEOTIDE SEQUENCE [LARGE SCALE GENOMIC DNA]</scope>
    <source>
        <strain evidence="5">DSM 45459</strain>
    </source>
</reference>
<name>A0A1H0XVT5_9ACTN</name>
<keyword evidence="5" id="KW-1185">Reference proteome</keyword>
<dbReference type="InterPro" id="IPR025723">
    <property type="entry name" value="ArsA/GET3_ATPase-like"/>
</dbReference>
<dbReference type="GO" id="GO:0005524">
    <property type="term" value="F:ATP binding"/>
    <property type="evidence" value="ECO:0007669"/>
    <property type="project" value="UniProtKB-KW"/>
</dbReference>
<dbReference type="Proteomes" id="UP000199301">
    <property type="component" value="Unassembled WGS sequence"/>
</dbReference>
<proteinExistence type="inferred from homology"/>
<evidence type="ECO:0000259" key="2">
    <source>
        <dbReference type="Pfam" id="PF02374"/>
    </source>
</evidence>
<dbReference type="InterPro" id="IPR040612">
    <property type="entry name" value="ArsA_HSP20-like"/>
</dbReference>
<dbReference type="STRING" id="995062.SAMN04489718_0047"/>
<dbReference type="GO" id="GO:0016887">
    <property type="term" value="F:ATP hydrolysis activity"/>
    <property type="evidence" value="ECO:0007669"/>
    <property type="project" value="InterPro"/>
</dbReference>
<gene>
    <name evidence="4" type="ORF">SAMN04489718_0047</name>
</gene>
<comment type="similarity">
    <text evidence="1">Belongs to the arsA ATPase family.</text>
</comment>
<evidence type="ECO:0000313" key="5">
    <source>
        <dbReference type="Proteomes" id="UP000199301"/>
    </source>
</evidence>
<accession>A0A1H0XVT5</accession>
<keyword evidence="4" id="KW-0067">ATP-binding</keyword>
<dbReference type="PANTHER" id="PTHR10803">
    <property type="entry name" value="ARSENICAL PUMP-DRIVING ATPASE ARSENITE-TRANSLOCATING ATPASE"/>
    <property type="match status" value="1"/>
</dbReference>
<evidence type="ECO:0000313" key="4">
    <source>
        <dbReference type="EMBL" id="SDQ06975.1"/>
    </source>
</evidence>
<dbReference type="Gene3D" id="3.40.50.300">
    <property type="entry name" value="P-loop containing nucleotide triphosphate hydrolases"/>
    <property type="match status" value="1"/>
</dbReference>
<dbReference type="PANTHER" id="PTHR10803:SF3">
    <property type="entry name" value="ATPASE GET3"/>
    <property type="match status" value="1"/>
</dbReference>
<keyword evidence="4" id="KW-0547">Nucleotide-binding</keyword>
<dbReference type="Pfam" id="PF02374">
    <property type="entry name" value="ArsA_ATPase"/>
    <property type="match status" value="1"/>
</dbReference>
<sequence length="411" mass="43873">MLMFTGKGGVGKTTLAAATATRVAARGGKVLVVSTDPAHSLGDCLGSALCGDPREVTVPAEVTGAGSGTAEVRLHAAETATRGLLDEVWGELREHLHTLLASSGIAEVEAAELTGFPGVEELLALAEVRRLATEGPWDTVVVDCGPTAETLRLLTLPEALSGYLERAFPRHRRVIRGVLAGAAGEPHTGRWDAAADALGRLAERLGALAGSLTDPRTSVRLVTTPESLVAAETRRTLTALSLHQIHVDGLLVNRMVPDPGAARGQAAAWMRTRRKEQLEVVEELRGLGLPLRTVEYRADEPAGPRMLRELGERTYGDSDPLSGAERVPVVELSDEGADAWARYCLRLALPLGPDAEPELARVGDELAVTVDGRRRLITLPSVLRRCVVVDAAAGDDGLRVRFRPDPEQWMR</sequence>
<feature type="domain" description="ArsA HSP20-like" evidence="3">
    <location>
        <begin position="342"/>
        <end position="402"/>
    </location>
</feature>
<protein>
    <submittedName>
        <fullName evidence="4">Arsenite efflux ATP-binding protein ArsA</fullName>
    </submittedName>
</protein>
<dbReference type="InterPro" id="IPR008978">
    <property type="entry name" value="HSP20-like_chaperone"/>
</dbReference>
<dbReference type="Pfam" id="PF17886">
    <property type="entry name" value="ArsA_HSP20"/>
    <property type="match status" value="1"/>
</dbReference>
<dbReference type="SUPFAM" id="SSF52540">
    <property type="entry name" value="P-loop containing nucleoside triphosphate hydrolases"/>
    <property type="match status" value="1"/>
</dbReference>